<proteinExistence type="predicted"/>
<reference evidence="1" key="1">
    <citation type="submission" date="2019-08" db="EMBL/GenBank/DDBJ databases">
        <authorList>
            <person name="Kucharzyk K."/>
            <person name="Murdoch R.W."/>
            <person name="Higgins S."/>
            <person name="Loffler F."/>
        </authorList>
    </citation>
    <scope>NUCLEOTIDE SEQUENCE</scope>
</reference>
<protein>
    <submittedName>
        <fullName evidence="1">Uncharacterized protein</fullName>
    </submittedName>
</protein>
<dbReference type="AlphaFoldDB" id="A0A645H5P6"/>
<dbReference type="EMBL" id="VSSQ01082592">
    <property type="protein sequence ID" value="MPN31163.1"/>
    <property type="molecule type" value="Genomic_DNA"/>
</dbReference>
<organism evidence="1">
    <name type="scientific">bioreactor metagenome</name>
    <dbReference type="NCBI Taxonomy" id="1076179"/>
    <lineage>
        <taxon>unclassified sequences</taxon>
        <taxon>metagenomes</taxon>
        <taxon>ecological metagenomes</taxon>
    </lineage>
</organism>
<accession>A0A645H5P6</accession>
<name>A0A645H5P6_9ZZZZ</name>
<sequence>MDTNKEIIIENIASEDTVRALVQPGSVLSKIHYDFRVPTPEILRGLGISERTIDILTDTDVTMAKLTIKNEPRRNLTNNFGIIGELVDELRNLNVNDNKVTLEGKTQNSTLQEYSYEVKNFMTPVDIPTSRTFDGEIVQLTLREIANEYFIRMRAAYIANIGVIRNLANL</sequence>
<comment type="caution">
    <text evidence="1">The sequence shown here is derived from an EMBL/GenBank/DDBJ whole genome shotgun (WGS) entry which is preliminary data.</text>
</comment>
<gene>
    <name evidence="1" type="ORF">SDC9_178637</name>
</gene>
<evidence type="ECO:0000313" key="1">
    <source>
        <dbReference type="EMBL" id="MPN31163.1"/>
    </source>
</evidence>